<sequence length="1336" mass="137616">MLGWRQDFSSVRLCALALGLSGLVACGGGGSGDEPLATSTNAAVAVGSTEWPAASQWQKAASLNAETLATAAAAIAAGDANESHALSKASARSPVYRFYNTETAAHFYTISLAERDRVRNTMPVFRYEGEAFYVSATADAGLSPVYRFYNLQTGVHFYSISAEEKAFIEANFAQFYYEGIAYYASKTAISGAAPLYRFYVSTKGFHFYSASEAEKDSIRATLPVYLFENVGYYVFPSPSPSASLGFTVGGGLTGLATGQTLVLQNNGGDDLSLSANGGFQFTAPVASEGTYSVSVKTQPTGQVCSVSAGIGVVVADVGSVVVTCSSVSYPVGGSVSGLAVGQSLVLQNNGSGDLSRSSNGAFTFAANVAHGAGYLVTVRTQPAGQSCSVSNGSGTASAAVSGVQVVCATGQYALGGTVSGLAAGQTLVLQNNGGSDLSRSANGGFTFAGNLAHGSVYAVTVKTQPAGQSCIVINGSGTATASVGNVSVNCVTSQYTVGGNLAGMASGKSVVLQNNGGNNLTRTTTGAFTFAGSLPPGSAYSVTVMTQPLGQNCSVSNGSGIVSASVSNVQVLCAVNFYSVGGSISGLGSGKSVTLQNNAGNDLIRTQNGNFGFSQLLTYGVAYAVSVKTQPVDQTCSVANGLDTVSGQVSTVAVTCVDHVSVGGSVSGLGAGNPVVLTLNGAGDLSLGSNGAFTFANKTPLGAAYVVGVKTQPNGQTCGVSNATGTANAAVGNVGVQCVTNALTDLVISEVGSCPSTNESCWFEVFNPTASVRNLSSYSLRAGEWTAEVFALPAMVVAPGQYRVIAARLDSVAPITPLNPVAMVGSTSSVPRWAQSYYTGSGQLSRNGLVELVSLATNTTVDAVRFGNTVAPQPLTAGHWSGPGVVSDFTAESTNSSRALVRTAASMMANQDTQSASDWVIVDYATPGGPNDVAPGSADADNDGLPDPNEMPGATYNGLNLYSMGARVNQRDIFLELDHMDSATVDLVPQIAAMQTLKDVFAAHGFALHIDVGNVFSAEFNPAQFNLGQVSGKVPYEACLGWGVGDCATNSSTHYRTIYDWKWQHFDVRRRAIFHYGLIGNAAAQGEGGRGELFGNDFSVTSGAGGGGNVGVLMHELGHNLGLQHGGDEATQYKPNYLSVMNYLYSWHVPPQGNSVWPFRKWKYSFGNSAGMYVCSAGSTDPNCAAQLPYSFNYSEGGGLPLNESSLYESSNVGRGALPGVYADWDENGSLTANPIARDLNQDGLLAVLTDHNDWAAINLPFVHNYGGQLFTKSAQMASNRKAAKVPSTGAAVPNPLTNDRGPTVITCGPVPASGGGALNKRGQRRNWLSQPGPRQ</sequence>
<reference evidence="3 6" key="2">
    <citation type="submission" date="2016-10" db="EMBL/GenBank/DDBJ databases">
        <title>Hydorgenophaga sp. LPB0072 isolated from gastropod.</title>
        <authorList>
            <person name="Kim E."/>
            <person name="Yi H."/>
        </authorList>
    </citation>
    <scope>NUCLEOTIDE SEQUENCE [LARGE SCALE GENOMIC DNA]</scope>
    <source>
        <strain evidence="3 6">LPB0072</strain>
    </source>
</reference>
<evidence type="ECO:0000259" key="2">
    <source>
        <dbReference type="PROSITE" id="PS51841"/>
    </source>
</evidence>
<evidence type="ECO:0000313" key="3">
    <source>
        <dbReference type="EMBL" id="AOW12377.1"/>
    </source>
</evidence>
<dbReference type="SUPFAM" id="SSF55486">
    <property type="entry name" value="Metalloproteases ('zincins'), catalytic domain"/>
    <property type="match status" value="1"/>
</dbReference>
<dbReference type="EMBL" id="CP017476">
    <property type="protein sequence ID" value="AOW12377.1"/>
    <property type="molecule type" value="Genomic_DNA"/>
</dbReference>
<proteinExistence type="predicted"/>
<feature type="region of interest" description="Disordered" evidence="1">
    <location>
        <begin position="1312"/>
        <end position="1336"/>
    </location>
</feature>
<dbReference type="InterPro" id="IPR001322">
    <property type="entry name" value="Lamin_tail_dom"/>
</dbReference>
<reference evidence="4 5" key="1">
    <citation type="submission" date="2016-02" db="EMBL/GenBank/DDBJ databases">
        <title>Draft genome sequence of Hydrogenophaga sp. LPB0072.</title>
        <authorList>
            <person name="Shin S.-K."/>
            <person name="Yi H."/>
        </authorList>
    </citation>
    <scope>NUCLEOTIDE SEQUENCE [LARGE SCALE GENOMIC DNA]</scope>
    <source>
        <strain evidence="4 5">LPB0072</strain>
    </source>
</reference>
<organism evidence="3 6">
    <name type="scientific">Hydrogenophaga crassostreae</name>
    <dbReference type="NCBI Taxonomy" id="1763535"/>
    <lineage>
        <taxon>Bacteria</taxon>
        <taxon>Pseudomonadati</taxon>
        <taxon>Pseudomonadota</taxon>
        <taxon>Betaproteobacteria</taxon>
        <taxon>Burkholderiales</taxon>
        <taxon>Comamonadaceae</taxon>
        <taxon>Hydrogenophaga</taxon>
    </lineage>
</organism>
<evidence type="ECO:0000313" key="5">
    <source>
        <dbReference type="Proteomes" id="UP000185657"/>
    </source>
</evidence>
<dbReference type="InterPro" id="IPR024079">
    <property type="entry name" value="MetalloPept_cat_dom_sf"/>
</dbReference>
<dbReference type="Proteomes" id="UP000185680">
    <property type="component" value="Chromosome"/>
</dbReference>
<dbReference type="PROSITE" id="PS51841">
    <property type="entry name" value="LTD"/>
    <property type="match status" value="1"/>
</dbReference>
<evidence type="ECO:0000313" key="4">
    <source>
        <dbReference type="EMBL" id="OAD42427.1"/>
    </source>
</evidence>
<protein>
    <recommendedName>
        <fullName evidence="2">LTD domain-containing protein</fullName>
    </recommendedName>
</protein>
<dbReference type="InterPro" id="IPR043708">
    <property type="entry name" value="DUF5648"/>
</dbReference>
<feature type="domain" description="LTD" evidence="2">
    <location>
        <begin position="734"/>
        <end position="862"/>
    </location>
</feature>
<dbReference type="Gene3D" id="3.40.390.10">
    <property type="entry name" value="Collagenase (Catalytic Domain)"/>
    <property type="match status" value="1"/>
</dbReference>
<gene>
    <name evidence="3" type="ORF">LPB072_05415</name>
    <name evidence="4" type="ORF">LPB72_07995</name>
</gene>
<evidence type="ECO:0000256" key="1">
    <source>
        <dbReference type="SAM" id="MobiDB-lite"/>
    </source>
</evidence>
<dbReference type="EMBL" id="LVWD01000008">
    <property type="protein sequence ID" value="OAD42427.1"/>
    <property type="molecule type" value="Genomic_DNA"/>
</dbReference>
<dbReference type="RefSeq" id="WP_066088508.1">
    <property type="nucleotide sequence ID" value="NZ_CP017476.1"/>
</dbReference>
<dbReference type="Proteomes" id="UP000185657">
    <property type="component" value="Unassembled WGS sequence"/>
</dbReference>
<dbReference type="PROSITE" id="PS51257">
    <property type="entry name" value="PROKAR_LIPOPROTEIN"/>
    <property type="match status" value="1"/>
</dbReference>
<name>A0A162T1I9_9BURK</name>
<accession>A0A162T1I9</accession>
<dbReference type="Pfam" id="PF18885">
    <property type="entry name" value="DUF5648"/>
    <property type="match status" value="1"/>
</dbReference>
<dbReference type="GO" id="GO:0008237">
    <property type="term" value="F:metallopeptidase activity"/>
    <property type="evidence" value="ECO:0007669"/>
    <property type="project" value="InterPro"/>
</dbReference>
<dbReference type="KEGG" id="hyl:LPB072_05415"/>
<keyword evidence="5" id="KW-1185">Reference proteome</keyword>
<evidence type="ECO:0000313" key="6">
    <source>
        <dbReference type="Proteomes" id="UP000185680"/>
    </source>
</evidence>
<dbReference type="OrthoDB" id="369088at2"/>
<feature type="region of interest" description="Disordered" evidence="1">
    <location>
        <begin position="930"/>
        <end position="951"/>
    </location>
</feature>
<dbReference type="STRING" id="1763535.LPB072_05415"/>